<organism evidence="9 10">
    <name type="scientific">Effrenium voratum</name>
    <dbReference type="NCBI Taxonomy" id="2562239"/>
    <lineage>
        <taxon>Eukaryota</taxon>
        <taxon>Sar</taxon>
        <taxon>Alveolata</taxon>
        <taxon>Dinophyceae</taxon>
        <taxon>Suessiales</taxon>
        <taxon>Symbiodiniaceae</taxon>
        <taxon>Effrenium</taxon>
    </lineage>
</organism>
<dbReference type="Gene3D" id="3.30.457.60">
    <property type="match status" value="1"/>
</dbReference>
<dbReference type="GO" id="GO:0000776">
    <property type="term" value="C:kinetochore"/>
    <property type="evidence" value="ECO:0007669"/>
    <property type="project" value="TreeGrafter"/>
</dbReference>
<evidence type="ECO:0000313" key="10">
    <source>
        <dbReference type="Proteomes" id="UP001178507"/>
    </source>
</evidence>
<dbReference type="AlphaFoldDB" id="A0AA36IT72"/>
<evidence type="ECO:0000256" key="4">
    <source>
        <dbReference type="ARBA" id="ARBA00022776"/>
    </source>
</evidence>
<feature type="region of interest" description="Disordered" evidence="8">
    <location>
        <begin position="382"/>
        <end position="412"/>
    </location>
</feature>
<protein>
    <recommendedName>
        <fullName evidence="11">Mitotic spindle assembly checkpoint protein MAD1</fullName>
    </recommendedName>
</protein>
<feature type="coiled-coil region" evidence="7">
    <location>
        <begin position="212"/>
        <end position="239"/>
    </location>
</feature>
<dbReference type="Gene3D" id="6.10.250.90">
    <property type="match status" value="1"/>
</dbReference>
<feature type="region of interest" description="Disordered" evidence="8">
    <location>
        <begin position="29"/>
        <end position="48"/>
    </location>
</feature>
<dbReference type="PANTHER" id="PTHR23168">
    <property type="entry name" value="MITOTIC SPINDLE ASSEMBLY CHECKPOINT PROTEIN MAD1 MITOTIC ARREST DEFICIENT-LIKE PROTEIN 1"/>
    <property type="match status" value="1"/>
</dbReference>
<dbReference type="GO" id="GO:0007094">
    <property type="term" value="P:mitotic spindle assembly checkpoint signaling"/>
    <property type="evidence" value="ECO:0007669"/>
    <property type="project" value="InterPro"/>
</dbReference>
<evidence type="ECO:0000256" key="5">
    <source>
        <dbReference type="ARBA" id="ARBA00023242"/>
    </source>
</evidence>
<feature type="region of interest" description="Disordered" evidence="8">
    <location>
        <begin position="158"/>
        <end position="177"/>
    </location>
</feature>
<comment type="caution">
    <text evidence="9">The sequence shown here is derived from an EMBL/GenBank/DDBJ whole genome shotgun (WGS) entry which is preliminary data.</text>
</comment>
<dbReference type="InterPro" id="IPR008672">
    <property type="entry name" value="Mad1"/>
</dbReference>
<dbReference type="PANTHER" id="PTHR23168:SF0">
    <property type="entry name" value="MITOTIC SPINDLE ASSEMBLY CHECKPOINT PROTEIN MAD1"/>
    <property type="match status" value="1"/>
</dbReference>
<evidence type="ECO:0000256" key="6">
    <source>
        <dbReference type="ARBA" id="ARBA00023306"/>
    </source>
</evidence>
<evidence type="ECO:0008006" key="11">
    <source>
        <dbReference type="Google" id="ProtNLM"/>
    </source>
</evidence>
<evidence type="ECO:0000256" key="7">
    <source>
        <dbReference type="SAM" id="Coils"/>
    </source>
</evidence>
<feature type="coiled-coil region" evidence="7">
    <location>
        <begin position="319"/>
        <end position="381"/>
    </location>
</feature>
<proteinExistence type="inferred from homology"/>
<dbReference type="GO" id="GO:0051315">
    <property type="term" value="P:attachment of mitotic spindle microtubules to kinetochore"/>
    <property type="evidence" value="ECO:0007669"/>
    <property type="project" value="TreeGrafter"/>
</dbReference>
<gene>
    <name evidence="9" type="ORF">EVOR1521_LOCUS17992</name>
</gene>
<comment type="subcellular location">
    <subcellularLocation>
        <location evidence="1">Nucleus</location>
    </subcellularLocation>
</comment>
<dbReference type="Pfam" id="PF05557">
    <property type="entry name" value="MAD"/>
    <property type="match status" value="1"/>
</dbReference>
<feature type="coiled-coil region" evidence="7">
    <location>
        <begin position="56"/>
        <end position="158"/>
    </location>
</feature>
<dbReference type="Proteomes" id="UP001178507">
    <property type="component" value="Unassembled WGS sequence"/>
</dbReference>
<feature type="compositionally biased region" description="Polar residues" evidence="8">
    <location>
        <begin position="32"/>
        <end position="47"/>
    </location>
</feature>
<evidence type="ECO:0000313" key="9">
    <source>
        <dbReference type="EMBL" id="CAJ1393047.1"/>
    </source>
</evidence>
<keyword evidence="4" id="KW-0498">Mitosis</keyword>
<keyword evidence="5" id="KW-0539">Nucleus</keyword>
<reference evidence="9" key="1">
    <citation type="submission" date="2023-08" db="EMBL/GenBank/DDBJ databases">
        <authorList>
            <person name="Chen Y."/>
            <person name="Shah S."/>
            <person name="Dougan E. K."/>
            <person name="Thang M."/>
            <person name="Chan C."/>
        </authorList>
    </citation>
    <scope>NUCLEOTIDE SEQUENCE</scope>
</reference>
<dbReference type="GO" id="GO:0005635">
    <property type="term" value="C:nuclear envelope"/>
    <property type="evidence" value="ECO:0007669"/>
    <property type="project" value="TreeGrafter"/>
</dbReference>
<keyword evidence="6" id="KW-0131">Cell cycle</keyword>
<sequence length="633" mass="71637">MVWDKGTHPSRLREVCQDIDHFLDHSLDLNPQEKSQSTESKPASGSISLRGPSLEVQRLFSLNQCLQQEVEEMRRAMRESPCPAAIGQDSQDCRKKRRVSEVEDELAQLRREKDALALDLQETRERCQRELKAVQLSSEEYRRDCQQKESIIARLESQIDARLPPPHPQNEPVRDSRTAELEEEVLALRMLLKEWCPEHGLASQLRSKHLVLEKQLHESQAAEKELALARQKALTLEQENASFRAALEVSELALKDLKGTATECTSARKDLAGHQGVAAEIIQAAQSLFDFEAAEPTPMNLRLAWSQLQSSWAKDTHRNMQLQRQLDAAAEQHKKMQAEVSKLRAEMHCEETQQREAKRKLQESNDAIQNLSAQNSVLRDALAGKGENPPPSSVMESVQQIQTSASEGSSQAVDALKKDVQSLRAEVCRLLDVESKAKKLERVNAELWQANKELEKKTMEKDEPDEVGTVGMGTGDFDSRSTKVLHLLRGPLGQGWQGSRCELSSQLQAGSGDLEQQQAARQLERYKKAMKKYVQEFREGLYHLLGWKVEMRGDGTSLRWHLTSRYQEGQELVFQLRPAQTGLPAEFDLLGTPWAEQLQSDRQAMAYLEVYSSIPGFLAHVTADRLAQQTFTR</sequence>
<feature type="coiled-coil region" evidence="7">
    <location>
        <begin position="433"/>
        <end position="460"/>
    </location>
</feature>
<keyword evidence="7" id="KW-0175">Coiled coil</keyword>
<evidence type="ECO:0000256" key="3">
    <source>
        <dbReference type="ARBA" id="ARBA00022618"/>
    </source>
</evidence>
<dbReference type="EMBL" id="CAUJNA010002464">
    <property type="protein sequence ID" value="CAJ1393047.1"/>
    <property type="molecule type" value="Genomic_DNA"/>
</dbReference>
<dbReference type="GO" id="GO:0072686">
    <property type="term" value="C:mitotic spindle"/>
    <property type="evidence" value="ECO:0007669"/>
    <property type="project" value="TreeGrafter"/>
</dbReference>
<name>A0AA36IT72_9DINO</name>
<evidence type="ECO:0000256" key="8">
    <source>
        <dbReference type="SAM" id="MobiDB-lite"/>
    </source>
</evidence>
<feature type="compositionally biased region" description="Polar residues" evidence="8">
    <location>
        <begin position="394"/>
        <end position="412"/>
    </location>
</feature>
<evidence type="ECO:0000256" key="2">
    <source>
        <dbReference type="ARBA" id="ARBA00008029"/>
    </source>
</evidence>
<accession>A0AA36IT72</accession>
<keyword evidence="3" id="KW-0132">Cell division</keyword>
<dbReference type="GO" id="GO:0051301">
    <property type="term" value="P:cell division"/>
    <property type="evidence" value="ECO:0007669"/>
    <property type="project" value="UniProtKB-KW"/>
</dbReference>
<evidence type="ECO:0000256" key="1">
    <source>
        <dbReference type="ARBA" id="ARBA00004123"/>
    </source>
</evidence>
<comment type="similarity">
    <text evidence="2">Belongs to the MAD1 family.</text>
</comment>
<keyword evidence="10" id="KW-1185">Reference proteome</keyword>